<dbReference type="InterPro" id="IPR036138">
    <property type="entry name" value="PBP_dimer_sf"/>
</dbReference>
<dbReference type="PANTHER" id="PTHR30627">
    <property type="entry name" value="PEPTIDOGLYCAN D,D-TRANSPEPTIDASE"/>
    <property type="match status" value="1"/>
</dbReference>
<evidence type="ECO:0000259" key="2">
    <source>
        <dbReference type="Pfam" id="PF00905"/>
    </source>
</evidence>
<dbReference type="Gene3D" id="3.40.710.10">
    <property type="entry name" value="DD-peptidase/beta-lactamase superfamily"/>
    <property type="match status" value="1"/>
</dbReference>
<feature type="domain" description="Penicillin-binding protein transpeptidase" evidence="2">
    <location>
        <begin position="217"/>
        <end position="529"/>
    </location>
</feature>
<evidence type="ECO:0000313" key="4">
    <source>
        <dbReference type="EMBL" id="KAA6186052.1"/>
    </source>
</evidence>
<dbReference type="GO" id="GO:0005886">
    <property type="term" value="C:plasma membrane"/>
    <property type="evidence" value="ECO:0007669"/>
    <property type="project" value="TreeGrafter"/>
</dbReference>
<dbReference type="InterPro" id="IPR001460">
    <property type="entry name" value="PCN-bd_Tpept"/>
</dbReference>
<feature type="domain" description="Penicillin binding protein A dimerisation" evidence="3">
    <location>
        <begin position="105"/>
        <end position="175"/>
    </location>
</feature>
<dbReference type="AlphaFoldDB" id="A0A5M8FSV0"/>
<dbReference type="PANTHER" id="PTHR30627:SF24">
    <property type="entry name" value="PENICILLIN-BINDING PROTEIN 4B"/>
    <property type="match status" value="1"/>
</dbReference>
<dbReference type="SUPFAM" id="SSF56519">
    <property type="entry name" value="Penicillin binding protein dimerisation domain"/>
    <property type="match status" value="1"/>
</dbReference>
<dbReference type="Gene3D" id="3.90.1310.10">
    <property type="entry name" value="Penicillin-binding protein 2a (Domain 2)"/>
    <property type="match status" value="1"/>
</dbReference>
<evidence type="ECO:0000256" key="1">
    <source>
        <dbReference type="SAM" id="Phobius"/>
    </source>
</evidence>
<dbReference type="RefSeq" id="WP_150091698.1">
    <property type="nucleotide sequence ID" value="NZ_VWXX01000006.1"/>
</dbReference>
<dbReference type="InterPro" id="IPR054120">
    <property type="entry name" value="PBPA_dimer"/>
</dbReference>
<dbReference type="Pfam" id="PF00905">
    <property type="entry name" value="Transpeptidase"/>
    <property type="match status" value="1"/>
</dbReference>
<feature type="transmembrane region" description="Helical" evidence="1">
    <location>
        <begin position="53"/>
        <end position="73"/>
    </location>
</feature>
<keyword evidence="1" id="KW-1133">Transmembrane helix</keyword>
<reference evidence="4 5" key="1">
    <citation type="submission" date="2019-09" db="EMBL/GenBank/DDBJ databases">
        <title>Whole-genome sequence of the purple sulfur bacterium Thiohalocapsa marina DSM 19078.</title>
        <authorList>
            <person name="Kyndt J.A."/>
            <person name="Meyer T.E."/>
        </authorList>
    </citation>
    <scope>NUCLEOTIDE SEQUENCE [LARGE SCALE GENOMIC DNA]</scope>
    <source>
        <strain evidence="4 5">DSM 19078</strain>
    </source>
</reference>
<dbReference type="GO" id="GO:0071972">
    <property type="term" value="F:peptidoglycan L,D-transpeptidase activity"/>
    <property type="evidence" value="ECO:0007669"/>
    <property type="project" value="TreeGrafter"/>
</dbReference>
<evidence type="ECO:0000313" key="5">
    <source>
        <dbReference type="Proteomes" id="UP000322981"/>
    </source>
</evidence>
<proteinExistence type="predicted"/>
<name>A0A5M8FSV0_9GAMM</name>
<organism evidence="4 5">
    <name type="scientific">Thiohalocapsa marina</name>
    <dbReference type="NCBI Taxonomy" id="424902"/>
    <lineage>
        <taxon>Bacteria</taxon>
        <taxon>Pseudomonadati</taxon>
        <taxon>Pseudomonadota</taxon>
        <taxon>Gammaproteobacteria</taxon>
        <taxon>Chromatiales</taxon>
        <taxon>Chromatiaceae</taxon>
        <taxon>Thiohalocapsa</taxon>
    </lineage>
</organism>
<keyword evidence="5" id="KW-1185">Reference proteome</keyword>
<keyword evidence="1" id="KW-0472">Membrane</keyword>
<sequence length="539" mass="57939">MELLNALFVSAPWATLRGGLHIAFLLVALYVLKQVYDLRAALGLRHLARPRAGFRFAVAGVALLFLAVLGYQASWQLSGTARPAFVAFMQLHDRRQFNPAHWIERGSILDHRGEVLAESRAGPTTDGQRLEVRRVYPHGPACAHVLGYTHPRFGTSGMEAAANVSLNGGSPETLLDWGELTRQLVTRDKRARGHDLVLNLDADLQQLAYERLRGRAGAVVMLRPADGAVRVLASSPSFDPNRVDAGLFRGTDPDARLLNRAVDGLYPPGSVFKVVLAAAALDAGLDPVLDCPAEGFTTSRRYPRIRDHDYYAARRAGRTWGGHGRIGLDRALIDSSNVYFAQLGVQLGHEAFHRAGDRFLFNHRIALTEGLSRSQFMRTARIEPIATSDRYGLAQAAIGQGKVLVTPAQMALIAAAVANDGVAMRPRLTTGEPAATLGRFMSDATARRLSGMMRRVVSEGTGRGIDTPELAIAGKTGTAQNPFGASHSWFIGFAPASSGQAAAGLAVAVLVEQGGYGSTTAAPIARDLLLRAQQRGLLP</sequence>
<dbReference type="GO" id="GO:0008658">
    <property type="term" value="F:penicillin binding"/>
    <property type="evidence" value="ECO:0007669"/>
    <property type="project" value="InterPro"/>
</dbReference>
<protein>
    <submittedName>
        <fullName evidence="4">Penicillin-binding protein 2</fullName>
    </submittedName>
</protein>
<dbReference type="Pfam" id="PF21922">
    <property type="entry name" value="PBP_dimer_2"/>
    <property type="match status" value="1"/>
</dbReference>
<dbReference type="OrthoDB" id="9766847at2"/>
<dbReference type="InterPro" id="IPR050515">
    <property type="entry name" value="Beta-lactam/transpept"/>
</dbReference>
<comment type="caution">
    <text evidence="4">The sequence shown here is derived from an EMBL/GenBank/DDBJ whole genome shotgun (WGS) entry which is preliminary data.</text>
</comment>
<dbReference type="GO" id="GO:0071555">
    <property type="term" value="P:cell wall organization"/>
    <property type="evidence" value="ECO:0007669"/>
    <property type="project" value="TreeGrafter"/>
</dbReference>
<dbReference type="Proteomes" id="UP000322981">
    <property type="component" value="Unassembled WGS sequence"/>
</dbReference>
<feature type="transmembrane region" description="Helical" evidence="1">
    <location>
        <begin position="12"/>
        <end position="32"/>
    </location>
</feature>
<accession>A0A5M8FSV0</accession>
<dbReference type="EMBL" id="VWXX01000006">
    <property type="protein sequence ID" value="KAA6186052.1"/>
    <property type="molecule type" value="Genomic_DNA"/>
</dbReference>
<keyword evidence="1" id="KW-0812">Transmembrane</keyword>
<dbReference type="SUPFAM" id="SSF56601">
    <property type="entry name" value="beta-lactamase/transpeptidase-like"/>
    <property type="match status" value="1"/>
</dbReference>
<gene>
    <name evidence="4" type="ORF">F2Q65_06725</name>
</gene>
<evidence type="ECO:0000259" key="3">
    <source>
        <dbReference type="Pfam" id="PF21922"/>
    </source>
</evidence>
<dbReference type="InterPro" id="IPR012338">
    <property type="entry name" value="Beta-lactam/transpept-like"/>
</dbReference>